<dbReference type="Gene3D" id="2.60.120.1000">
    <property type="match status" value="1"/>
</dbReference>
<dbReference type="NCBIfam" id="NF040941">
    <property type="entry name" value="GGGWT_bact"/>
    <property type="match status" value="1"/>
</dbReference>
<dbReference type="AlphaFoldDB" id="A0AAU9W2A5"/>
<name>A0AAU9W2A5_9CNID</name>
<reference evidence="1 2" key="1">
    <citation type="submission" date="2022-05" db="EMBL/GenBank/DDBJ databases">
        <authorList>
            <consortium name="Genoscope - CEA"/>
            <person name="William W."/>
        </authorList>
    </citation>
    <scope>NUCLEOTIDE SEQUENCE [LARGE SCALE GENOMIC DNA]</scope>
</reference>
<dbReference type="InterPro" id="IPR036056">
    <property type="entry name" value="Fibrinogen-like_C"/>
</dbReference>
<organism evidence="1 2">
    <name type="scientific">Pocillopora meandrina</name>
    <dbReference type="NCBI Taxonomy" id="46732"/>
    <lineage>
        <taxon>Eukaryota</taxon>
        <taxon>Metazoa</taxon>
        <taxon>Cnidaria</taxon>
        <taxon>Anthozoa</taxon>
        <taxon>Hexacorallia</taxon>
        <taxon>Scleractinia</taxon>
        <taxon>Astrocoeniina</taxon>
        <taxon>Pocilloporidae</taxon>
        <taxon>Pocillopora</taxon>
    </lineage>
</organism>
<evidence type="ECO:0008006" key="3">
    <source>
        <dbReference type="Google" id="ProtNLM"/>
    </source>
</evidence>
<dbReference type="Proteomes" id="UP001159428">
    <property type="component" value="Unassembled WGS sequence"/>
</dbReference>
<proteinExistence type="predicted"/>
<evidence type="ECO:0000313" key="2">
    <source>
        <dbReference type="Proteomes" id="UP001159428"/>
    </source>
</evidence>
<dbReference type="EMBL" id="CALNXJ010000007">
    <property type="protein sequence ID" value="CAH3043213.1"/>
    <property type="molecule type" value="Genomic_DNA"/>
</dbReference>
<dbReference type="SUPFAM" id="SSF56496">
    <property type="entry name" value="Fibrinogen C-terminal domain-like"/>
    <property type="match status" value="1"/>
</dbReference>
<evidence type="ECO:0000313" key="1">
    <source>
        <dbReference type="EMBL" id="CAH3043213.1"/>
    </source>
</evidence>
<keyword evidence="2" id="KW-1185">Reference proteome</keyword>
<gene>
    <name evidence="1" type="ORF">PMEA_00031070</name>
</gene>
<protein>
    <recommendedName>
        <fullName evidence="3">Fibrinogen C-terminal domain-containing protein</fullName>
    </recommendedName>
</protein>
<accession>A0AAU9W2A5</accession>
<feature type="non-terminal residue" evidence="1">
    <location>
        <position position="253"/>
    </location>
</feature>
<sequence length="253" mass="28491">MKFTTGKIFVCDGKEWKALQYEESSLGSRGYPGFSCKEIKTGLKDAANGIYWITLSDFKNAFPVYCDMAAGGKPGWTMVFKVVSGVDKKVYPTYVSPQTSSEKNMAALDVTSKHKDHYKNRIVLKWSDFGALEARVALYAGGQLVKEVSFNAQKTNNLNWFSASKLIDSSWKDMKSEPKNIFSIPGQHNRNFFINSRYGGCPNDVGWMVITSNYCKWETRFLPRKNVILYSKLSGHTNWNQYSKSTINNGGVG</sequence>
<comment type="caution">
    <text evidence="1">The sequence shown here is derived from an EMBL/GenBank/DDBJ whole genome shotgun (WGS) entry which is preliminary data.</text>
</comment>